<evidence type="ECO:0000256" key="7">
    <source>
        <dbReference type="ARBA" id="ARBA00022989"/>
    </source>
</evidence>
<dbReference type="Pfam" id="PF00970">
    <property type="entry name" value="FAD_binding_6"/>
    <property type="match status" value="1"/>
</dbReference>
<dbReference type="EC" id="1.6.2.2" evidence="12"/>
<protein>
    <recommendedName>
        <fullName evidence="12">NADH-cytochrome b5 reductase</fullName>
        <ecNumber evidence="12">1.6.2.2</ecNumber>
    </recommendedName>
</protein>
<keyword evidence="7 13" id="KW-1133">Transmembrane helix</keyword>
<evidence type="ECO:0000259" key="14">
    <source>
        <dbReference type="PROSITE" id="PS51384"/>
    </source>
</evidence>
<name>A0A814BQY4_9BILA</name>
<dbReference type="PANTHER" id="PTHR19370">
    <property type="entry name" value="NADH-CYTOCHROME B5 REDUCTASE"/>
    <property type="match status" value="1"/>
</dbReference>
<comment type="cofactor">
    <cofactor evidence="1 11 12">
        <name>FAD</name>
        <dbReference type="ChEBI" id="CHEBI:57692"/>
    </cofactor>
</comment>
<comment type="catalytic activity">
    <reaction evidence="12">
        <text>2 Fe(III)-[cytochrome b5] + NADH = 2 Fe(II)-[cytochrome b5] + NAD(+) + H(+)</text>
        <dbReference type="Rhea" id="RHEA:46680"/>
        <dbReference type="Rhea" id="RHEA-COMP:10438"/>
        <dbReference type="Rhea" id="RHEA-COMP:10439"/>
        <dbReference type="ChEBI" id="CHEBI:15378"/>
        <dbReference type="ChEBI" id="CHEBI:29033"/>
        <dbReference type="ChEBI" id="CHEBI:29034"/>
        <dbReference type="ChEBI" id="CHEBI:57540"/>
        <dbReference type="ChEBI" id="CHEBI:57945"/>
        <dbReference type="EC" id="1.6.2.2"/>
    </reaction>
</comment>
<evidence type="ECO:0000256" key="13">
    <source>
        <dbReference type="SAM" id="Phobius"/>
    </source>
</evidence>
<reference evidence="15" key="1">
    <citation type="submission" date="2021-02" db="EMBL/GenBank/DDBJ databases">
        <authorList>
            <person name="Nowell W R."/>
        </authorList>
    </citation>
    <scope>NUCLEOTIDE SEQUENCE</scope>
</reference>
<evidence type="ECO:0000256" key="9">
    <source>
        <dbReference type="ARBA" id="ARBA00023027"/>
    </source>
</evidence>
<evidence type="ECO:0000256" key="11">
    <source>
        <dbReference type="PIRSR" id="PIRSR601834-1"/>
    </source>
</evidence>
<comment type="subcellular location">
    <subcellularLocation>
        <location evidence="2">Mitochondrion outer membrane</location>
    </subcellularLocation>
</comment>
<dbReference type="GO" id="GO:0090524">
    <property type="term" value="F:cytochrome-b5 reductase activity, acting on NADH"/>
    <property type="evidence" value="ECO:0007669"/>
    <property type="project" value="UniProtKB-EC"/>
</dbReference>
<evidence type="ECO:0000256" key="12">
    <source>
        <dbReference type="RuleBase" id="RU361226"/>
    </source>
</evidence>
<organism evidence="15 16">
    <name type="scientific">Adineta steineri</name>
    <dbReference type="NCBI Taxonomy" id="433720"/>
    <lineage>
        <taxon>Eukaryota</taxon>
        <taxon>Metazoa</taxon>
        <taxon>Spiralia</taxon>
        <taxon>Gnathifera</taxon>
        <taxon>Rotifera</taxon>
        <taxon>Eurotatoria</taxon>
        <taxon>Bdelloidea</taxon>
        <taxon>Adinetida</taxon>
        <taxon>Adinetidae</taxon>
        <taxon>Adineta</taxon>
    </lineage>
</organism>
<dbReference type="FunFam" id="2.40.30.10:FF:000021">
    <property type="entry name" value="NADH-cytochrome b5 reductase"/>
    <property type="match status" value="1"/>
</dbReference>
<feature type="binding site" evidence="11">
    <location>
        <position position="103"/>
    </location>
    <ligand>
        <name>FAD</name>
        <dbReference type="ChEBI" id="CHEBI:57692"/>
    </ligand>
</feature>
<dbReference type="GO" id="GO:0071949">
    <property type="term" value="F:FAD binding"/>
    <property type="evidence" value="ECO:0007669"/>
    <property type="project" value="TreeGrafter"/>
</dbReference>
<dbReference type="GO" id="GO:0005741">
    <property type="term" value="C:mitochondrial outer membrane"/>
    <property type="evidence" value="ECO:0007669"/>
    <property type="project" value="UniProtKB-SubCell"/>
</dbReference>
<dbReference type="CDD" id="cd06183">
    <property type="entry name" value="cyt_b5_reduct_like"/>
    <property type="match status" value="1"/>
</dbReference>
<feature type="binding site" evidence="11">
    <location>
        <position position="120"/>
    </location>
    <ligand>
        <name>FAD</name>
        <dbReference type="ChEBI" id="CHEBI:57692"/>
    </ligand>
</feature>
<dbReference type="InterPro" id="IPR001834">
    <property type="entry name" value="CBR-like"/>
</dbReference>
<keyword evidence="5" id="KW-0496">Mitochondrion</keyword>
<dbReference type="PRINTS" id="PR00371">
    <property type="entry name" value="FPNCR"/>
</dbReference>
<dbReference type="AlphaFoldDB" id="A0A814BQY4"/>
<dbReference type="Gene3D" id="3.40.50.80">
    <property type="entry name" value="Nucleotide-binding domain of ferredoxin-NADP reductase (FNR) module"/>
    <property type="match status" value="1"/>
</dbReference>
<dbReference type="InterPro" id="IPR039261">
    <property type="entry name" value="FNR_nucleotide-bd"/>
</dbReference>
<evidence type="ECO:0000256" key="3">
    <source>
        <dbReference type="ARBA" id="ARBA00022630"/>
    </source>
</evidence>
<keyword evidence="10 13" id="KW-0472">Membrane</keyword>
<evidence type="ECO:0000256" key="4">
    <source>
        <dbReference type="ARBA" id="ARBA00022692"/>
    </source>
</evidence>
<dbReference type="InterPro" id="IPR001709">
    <property type="entry name" value="Flavoprot_Pyr_Nucl_cyt_Rdtase"/>
</dbReference>
<evidence type="ECO:0000256" key="5">
    <source>
        <dbReference type="ARBA" id="ARBA00022787"/>
    </source>
</evidence>
<feature type="binding site" evidence="11">
    <location>
        <position position="129"/>
    </location>
    <ligand>
        <name>FAD</name>
        <dbReference type="ChEBI" id="CHEBI:57692"/>
    </ligand>
</feature>
<feature type="binding site" evidence="11">
    <location>
        <position position="187"/>
    </location>
    <ligand>
        <name>FAD</name>
        <dbReference type="ChEBI" id="CHEBI:57692"/>
    </ligand>
</feature>
<dbReference type="PRINTS" id="PR00406">
    <property type="entry name" value="CYTB5RDTASE"/>
</dbReference>
<keyword evidence="9 12" id="KW-0520">NAD</keyword>
<dbReference type="PANTHER" id="PTHR19370:SF185">
    <property type="entry name" value="NADH-CYTOCHROME B5 REDUCTASE"/>
    <property type="match status" value="1"/>
</dbReference>
<dbReference type="EMBL" id="CAJNOI010000046">
    <property type="protein sequence ID" value="CAF0933340.1"/>
    <property type="molecule type" value="Genomic_DNA"/>
</dbReference>
<dbReference type="SUPFAM" id="SSF52343">
    <property type="entry name" value="Ferredoxin reductase-like, C-terminal NADP-linked domain"/>
    <property type="match status" value="1"/>
</dbReference>
<keyword evidence="8 12" id="KW-0560">Oxidoreductase</keyword>
<keyword evidence="3 11" id="KW-0285">Flavoprotein</keyword>
<feature type="binding site" evidence="11">
    <location>
        <position position="104"/>
    </location>
    <ligand>
        <name>FAD</name>
        <dbReference type="ChEBI" id="CHEBI:57692"/>
    </ligand>
</feature>
<feature type="transmembrane region" description="Helical" evidence="13">
    <location>
        <begin position="6"/>
        <end position="25"/>
    </location>
</feature>
<evidence type="ECO:0000256" key="8">
    <source>
        <dbReference type="ARBA" id="ARBA00023002"/>
    </source>
</evidence>
<dbReference type="InterPro" id="IPR008333">
    <property type="entry name" value="Cbr1-like_FAD-bd_dom"/>
</dbReference>
<keyword evidence="5" id="KW-1000">Mitochondrion outer membrane</keyword>
<comment type="similarity">
    <text evidence="12">Belongs to the flavoprotein pyridine nucleotide cytochrome reductase family.</text>
</comment>
<evidence type="ECO:0000256" key="10">
    <source>
        <dbReference type="ARBA" id="ARBA00023136"/>
    </source>
</evidence>
<evidence type="ECO:0000256" key="6">
    <source>
        <dbReference type="ARBA" id="ARBA00022827"/>
    </source>
</evidence>
<gene>
    <name evidence="15" type="ORF">BJG266_LOCUS12225</name>
</gene>
<evidence type="ECO:0000256" key="2">
    <source>
        <dbReference type="ARBA" id="ARBA00004294"/>
    </source>
</evidence>
<dbReference type="FunFam" id="3.40.50.80:FF:000019">
    <property type="entry name" value="NADH-cytochrome b5 reductase"/>
    <property type="match status" value="1"/>
</dbReference>
<comment type="caution">
    <text evidence="15">The sequence shown here is derived from an EMBL/GenBank/DDBJ whole genome shotgun (WGS) entry which is preliminary data.</text>
</comment>
<dbReference type="Pfam" id="PF00175">
    <property type="entry name" value="NAD_binding_1"/>
    <property type="match status" value="1"/>
</dbReference>
<dbReference type="InterPro" id="IPR017938">
    <property type="entry name" value="Riboflavin_synthase-like_b-brl"/>
</dbReference>
<feature type="binding site" evidence="11">
    <location>
        <position position="128"/>
    </location>
    <ligand>
        <name>FAD</name>
        <dbReference type="ChEBI" id="CHEBI:57692"/>
    </ligand>
</feature>
<feature type="binding site" evidence="11">
    <location>
        <position position="105"/>
    </location>
    <ligand>
        <name>FAD</name>
        <dbReference type="ChEBI" id="CHEBI:57692"/>
    </ligand>
</feature>
<keyword evidence="4 13" id="KW-0812">Transmembrane</keyword>
<dbReference type="Gene3D" id="2.40.30.10">
    <property type="entry name" value="Translation factors"/>
    <property type="match status" value="1"/>
</dbReference>
<proteinExistence type="inferred from homology"/>
<feature type="domain" description="FAD-binding FR-type" evidence="14">
    <location>
        <begin position="51"/>
        <end position="154"/>
    </location>
</feature>
<evidence type="ECO:0000313" key="15">
    <source>
        <dbReference type="EMBL" id="CAF0933340.1"/>
    </source>
</evidence>
<dbReference type="PROSITE" id="PS51384">
    <property type="entry name" value="FAD_FR"/>
    <property type="match status" value="1"/>
</dbReference>
<sequence length="331" mass="38391">MMMIDTATLTILSGFTIVCLIFFYLMKNKSSSNNIEKNKQTNIIITLKNPDDKYKFILAHKEHISHDTCLFRFQLPSLKHVLGLPIGQHIYITAHINNELIKRPYTPITSDDNQGYFDLVIKIYPNGKMTQYLDKFTIGETINVSGPSGNLIYKTKGLFDIRSRKPEPFVTRHVRQLGLIAGGSGITPMYQILNEILKEQTSIVYGEHVDIKIWLLFANQTKRDILLRDEIEQLAESYSDRFKLWYTVDRESEEWKYSKGFINETMLSEHMPPPGDDVLICICGPPPMIKFACIPNLDKLGYTENTYLLYMLQFVYWKDRYRLQLKGPLPT</sequence>
<dbReference type="SUPFAM" id="SSF63380">
    <property type="entry name" value="Riboflavin synthase domain-like"/>
    <property type="match status" value="1"/>
</dbReference>
<dbReference type="Proteomes" id="UP000663877">
    <property type="component" value="Unassembled WGS sequence"/>
</dbReference>
<accession>A0A814BQY4</accession>
<dbReference type="InterPro" id="IPR001433">
    <property type="entry name" value="OxRdtase_FAD/NAD-bd"/>
</dbReference>
<keyword evidence="6 11" id="KW-0274">FAD</keyword>
<evidence type="ECO:0000256" key="1">
    <source>
        <dbReference type="ARBA" id="ARBA00001974"/>
    </source>
</evidence>
<evidence type="ECO:0000313" key="16">
    <source>
        <dbReference type="Proteomes" id="UP000663877"/>
    </source>
</evidence>
<dbReference type="InterPro" id="IPR017927">
    <property type="entry name" value="FAD-bd_FR_type"/>
</dbReference>
<feature type="binding site" evidence="11">
    <location>
        <position position="122"/>
    </location>
    <ligand>
        <name>FAD</name>
        <dbReference type="ChEBI" id="CHEBI:57692"/>
    </ligand>
</feature>